<dbReference type="CDD" id="cd16917">
    <property type="entry name" value="HATPase_UhpB-NarQ-NarX-like"/>
    <property type="match status" value="1"/>
</dbReference>
<dbReference type="InterPro" id="IPR050482">
    <property type="entry name" value="Sensor_HK_TwoCompSys"/>
</dbReference>
<dbReference type="RefSeq" id="WP_163779494.1">
    <property type="nucleotide sequence ID" value="NZ_AP022569.1"/>
</dbReference>
<evidence type="ECO:0000256" key="8">
    <source>
        <dbReference type="ARBA" id="ARBA00023012"/>
    </source>
</evidence>
<protein>
    <recommendedName>
        <fullName evidence="2">histidine kinase</fullName>
        <ecNumber evidence="2">2.7.13.3</ecNumber>
    </recommendedName>
</protein>
<keyword evidence="5" id="KW-0547">Nucleotide-binding</keyword>
<keyword evidence="9" id="KW-1133">Transmembrane helix</keyword>
<accession>A0A7I7L2H8</accession>
<evidence type="ECO:0000256" key="9">
    <source>
        <dbReference type="SAM" id="Phobius"/>
    </source>
</evidence>
<reference evidence="11 12" key="1">
    <citation type="journal article" date="2019" name="Emerg. Microbes Infect.">
        <title>Comprehensive subspecies identification of 175 nontuberculous mycobacteria species based on 7547 genomic profiles.</title>
        <authorList>
            <person name="Matsumoto Y."/>
            <person name="Kinjo T."/>
            <person name="Motooka D."/>
            <person name="Nabeya D."/>
            <person name="Jung N."/>
            <person name="Uechi K."/>
            <person name="Horii T."/>
            <person name="Iida T."/>
            <person name="Fujita J."/>
            <person name="Nakamura S."/>
        </authorList>
    </citation>
    <scope>NUCLEOTIDE SEQUENCE [LARGE SCALE GENOMIC DNA]</scope>
    <source>
        <strain evidence="11 12">JCM 12404</strain>
    </source>
</reference>
<dbReference type="Gene3D" id="1.20.5.1930">
    <property type="match status" value="1"/>
</dbReference>
<evidence type="ECO:0000256" key="6">
    <source>
        <dbReference type="ARBA" id="ARBA00022777"/>
    </source>
</evidence>
<dbReference type="GO" id="GO:0046983">
    <property type="term" value="F:protein dimerization activity"/>
    <property type="evidence" value="ECO:0007669"/>
    <property type="project" value="InterPro"/>
</dbReference>
<dbReference type="SMART" id="SM00387">
    <property type="entry name" value="HATPase_c"/>
    <property type="match status" value="1"/>
</dbReference>
<dbReference type="KEGG" id="mcoo:MCOO_40260"/>
<keyword evidence="6" id="KW-0418">Kinase</keyword>
<feature type="transmembrane region" description="Helical" evidence="9">
    <location>
        <begin position="193"/>
        <end position="218"/>
    </location>
</feature>
<sequence length="442" mass="46925">MASKPLSTAPADESAPYWRAPKVLLDAAVRSSSLLPHDLVNRFTVERFQLFLTGYLAMYGGAGVLLPLWEYLFVLRSAWFLAIAAICTGQCLVLAVALPLARRGKHRQSITVACIGNWAAVLLITFVAPNLLPVMVLAALVPVVFAQPYIRWQRGLAFAVITAGCVLALAVLARFQHFAHLAVQPPRWIENAFILVALPVHAFHLLVIAFNNAGALAVSEQMLAERAAEAEASRSRLVTAADEERRRLERDLHDGAQQHLVALAVLLQLARTAENGNHQSLLTEASGLLESAIAEIRRLAHGIYPPSLVSGGLARALPAVAAHAPIPIQLDLQDLGRYPAPIEAALYFCAIEALQNATKHGGADTTVTITASADPRTLTLTISDTGCGFEPTTGGTGLTNMTDRVSAIGGKLVIDSAPGRGTRVAAVVETPASAQQAPQASG</sequence>
<dbReference type="Pfam" id="PF07730">
    <property type="entry name" value="HisKA_3"/>
    <property type="match status" value="1"/>
</dbReference>
<keyword evidence="9" id="KW-0472">Membrane</keyword>
<dbReference type="Proteomes" id="UP000465866">
    <property type="component" value="Chromosome"/>
</dbReference>
<keyword evidence="8" id="KW-0902">Two-component regulatory system</keyword>
<dbReference type="InterPro" id="IPR036890">
    <property type="entry name" value="HATPase_C_sf"/>
</dbReference>
<keyword evidence="12" id="KW-1185">Reference proteome</keyword>
<evidence type="ECO:0000256" key="5">
    <source>
        <dbReference type="ARBA" id="ARBA00022741"/>
    </source>
</evidence>
<dbReference type="GO" id="GO:0016020">
    <property type="term" value="C:membrane"/>
    <property type="evidence" value="ECO:0007669"/>
    <property type="project" value="InterPro"/>
</dbReference>
<keyword evidence="9" id="KW-0812">Transmembrane</keyword>
<keyword evidence="7" id="KW-0067">ATP-binding</keyword>
<organism evidence="11 12">
    <name type="scientific">Mycobacterium cookii</name>
    <dbReference type="NCBI Taxonomy" id="1775"/>
    <lineage>
        <taxon>Bacteria</taxon>
        <taxon>Bacillati</taxon>
        <taxon>Actinomycetota</taxon>
        <taxon>Actinomycetes</taxon>
        <taxon>Mycobacteriales</taxon>
        <taxon>Mycobacteriaceae</taxon>
        <taxon>Mycobacterium</taxon>
    </lineage>
</organism>
<gene>
    <name evidence="11" type="ORF">MCOO_40260</name>
</gene>
<feature type="transmembrane region" description="Helical" evidence="9">
    <location>
        <begin position="50"/>
        <end position="72"/>
    </location>
</feature>
<feature type="transmembrane region" description="Helical" evidence="9">
    <location>
        <begin position="78"/>
        <end position="98"/>
    </location>
</feature>
<evidence type="ECO:0000259" key="10">
    <source>
        <dbReference type="SMART" id="SM00387"/>
    </source>
</evidence>
<dbReference type="Pfam" id="PF02518">
    <property type="entry name" value="HATPase_c"/>
    <property type="match status" value="1"/>
</dbReference>
<dbReference type="EC" id="2.7.13.3" evidence="2"/>
<name>A0A7I7L2H8_9MYCO</name>
<evidence type="ECO:0000256" key="3">
    <source>
        <dbReference type="ARBA" id="ARBA00022553"/>
    </source>
</evidence>
<dbReference type="PANTHER" id="PTHR24421:SF10">
    <property type="entry name" value="NITRATE_NITRITE SENSOR PROTEIN NARQ"/>
    <property type="match status" value="1"/>
</dbReference>
<evidence type="ECO:0000256" key="1">
    <source>
        <dbReference type="ARBA" id="ARBA00000085"/>
    </source>
</evidence>
<dbReference type="Gene3D" id="3.30.565.10">
    <property type="entry name" value="Histidine kinase-like ATPase, C-terminal domain"/>
    <property type="match status" value="1"/>
</dbReference>
<evidence type="ECO:0000256" key="7">
    <source>
        <dbReference type="ARBA" id="ARBA00022840"/>
    </source>
</evidence>
<evidence type="ECO:0000256" key="4">
    <source>
        <dbReference type="ARBA" id="ARBA00022679"/>
    </source>
</evidence>
<dbReference type="InterPro" id="IPR011712">
    <property type="entry name" value="Sig_transdc_His_kin_sub3_dim/P"/>
</dbReference>
<dbReference type="GO" id="GO:0005524">
    <property type="term" value="F:ATP binding"/>
    <property type="evidence" value="ECO:0007669"/>
    <property type="project" value="UniProtKB-KW"/>
</dbReference>
<evidence type="ECO:0000256" key="2">
    <source>
        <dbReference type="ARBA" id="ARBA00012438"/>
    </source>
</evidence>
<feature type="transmembrane region" description="Helical" evidence="9">
    <location>
        <begin position="155"/>
        <end position="173"/>
    </location>
</feature>
<evidence type="ECO:0000313" key="11">
    <source>
        <dbReference type="EMBL" id="BBX48011.1"/>
    </source>
</evidence>
<comment type="catalytic activity">
    <reaction evidence="1">
        <text>ATP + protein L-histidine = ADP + protein N-phospho-L-histidine.</text>
        <dbReference type="EC" id="2.7.13.3"/>
    </reaction>
</comment>
<keyword evidence="3" id="KW-0597">Phosphoprotein</keyword>
<proteinExistence type="predicted"/>
<dbReference type="PANTHER" id="PTHR24421">
    <property type="entry name" value="NITRATE/NITRITE SENSOR PROTEIN NARX-RELATED"/>
    <property type="match status" value="1"/>
</dbReference>
<dbReference type="GO" id="GO:0000155">
    <property type="term" value="F:phosphorelay sensor kinase activity"/>
    <property type="evidence" value="ECO:0007669"/>
    <property type="project" value="InterPro"/>
</dbReference>
<feature type="domain" description="Histidine kinase/HSP90-like ATPase" evidence="10">
    <location>
        <begin position="341"/>
        <end position="432"/>
    </location>
</feature>
<dbReference type="AlphaFoldDB" id="A0A7I7L2H8"/>
<evidence type="ECO:0000313" key="12">
    <source>
        <dbReference type="Proteomes" id="UP000465866"/>
    </source>
</evidence>
<dbReference type="InterPro" id="IPR003594">
    <property type="entry name" value="HATPase_dom"/>
</dbReference>
<dbReference type="EMBL" id="AP022569">
    <property type="protein sequence ID" value="BBX48011.1"/>
    <property type="molecule type" value="Genomic_DNA"/>
</dbReference>
<dbReference type="SUPFAM" id="SSF55874">
    <property type="entry name" value="ATPase domain of HSP90 chaperone/DNA topoisomerase II/histidine kinase"/>
    <property type="match status" value="1"/>
</dbReference>
<keyword evidence="4" id="KW-0808">Transferase</keyword>